<sequence length="102" mass="11076">MSALGTQPVTTSNVDIEASSIEPIAPLQSNTTVPPTPTASRIWASLIKEQDMAMVRFNGLLHHITNNLQSLDGTIQPLIWDANPTTFINDFAQVINLLTTTC</sequence>
<dbReference type="RefSeq" id="XP_040762933.1">
    <property type="nucleotide sequence ID" value="XM_040912732.1"/>
</dbReference>
<gene>
    <name evidence="1" type="ORF">LAESUDRAFT_760376</name>
</gene>
<accession>A0A165DMC4</accession>
<reference evidence="1 2" key="1">
    <citation type="journal article" date="2016" name="Mol. Biol. Evol.">
        <title>Comparative Genomics of Early-Diverging Mushroom-Forming Fungi Provides Insights into the Origins of Lignocellulose Decay Capabilities.</title>
        <authorList>
            <person name="Nagy L.G."/>
            <person name="Riley R."/>
            <person name="Tritt A."/>
            <person name="Adam C."/>
            <person name="Daum C."/>
            <person name="Floudas D."/>
            <person name="Sun H."/>
            <person name="Yadav J.S."/>
            <person name="Pangilinan J."/>
            <person name="Larsson K.H."/>
            <person name="Matsuura K."/>
            <person name="Barry K."/>
            <person name="Labutti K."/>
            <person name="Kuo R."/>
            <person name="Ohm R.A."/>
            <person name="Bhattacharya S.S."/>
            <person name="Shirouzu T."/>
            <person name="Yoshinaga Y."/>
            <person name="Martin F.M."/>
            <person name="Grigoriev I.V."/>
            <person name="Hibbett D.S."/>
        </authorList>
    </citation>
    <scope>NUCLEOTIDE SEQUENCE [LARGE SCALE GENOMIC DNA]</scope>
    <source>
        <strain evidence="1 2">93-53</strain>
    </source>
</reference>
<dbReference type="GeneID" id="63829760"/>
<evidence type="ECO:0000313" key="2">
    <source>
        <dbReference type="Proteomes" id="UP000076871"/>
    </source>
</evidence>
<protein>
    <submittedName>
        <fullName evidence="1">Uncharacterized protein</fullName>
    </submittedName>
</protein>
<dbReference type="EMBL" id="KV427631">
    <property type="protein sequence ID" value="KZT05193.1"/>
    <property type="molecule type" value="Genomic_DNA"/>
</dbReference>
<evidence type="ECO:0000313" key="1">
    <source>
        <dbReference type="EMBL" id="KZT05193.1"/>
    </source>
</evidence>
<organism evidence="1 2">
    <name type="scientific">Laetiporus sulphureus 93-53</name>
    <dbReference type="NCBI Taxonomy" id="1314785"/>
    <lineage>
        <taxon>Eukaryota</taxon>
        <taxon>Fungi</taxon>
        <taxon>Dikarya</taxon>
        <taxon>Basidiomycota</taxon>
        <taxon>Agaricomycotina</taxon>
        <taxon>Agaricomycetes</taxon>
        <taxon>Polyporales</taxon>
        <taxon>Laetiporus</taxon>
    </lineage>
</organism>
<keyword evidence="2" id="KW-1185">Reference proteome</keyword>
<dbReference type="Proteomes" id="UP000076871">
    <property type="component" value="Unassembled WGS sequence"/>
</dbReference>
<proteinExistence type="predicted"/>
<name>A0A165DMC4_9APHY</name>
<dbReference type="AlphaFoldDB" id="A0A165DMC4"/>
<dbReference type="InParanoid" id="A0A165DMC4"/>